<proteinExistence type="predicted"/>
<organism evidence="1 2">
    <name type="scientific">Veronia nyctiphanis</name>
    <dbReference type="NCBI Taxonomy" id="1278244"/>
    <lineage>
        <taxon>Bacteria</taxon>
        <taxon>Pseudomonadati</taxon>
        <taxon>Pseudomonadota</taxon>
        <taxon>Gammaproteobacteria</taxon>
        <taxon>Vibrionales</taxon>
        <taxon>Vibrionaceae</taxon>
        <taxon>Veronia</taxon>
    </lineage>
</organism>
<sequence length="152" mass="17649">MRNSDINIDTETSVDVRFRLQDIELHGTLKVALNFKARVVVSSLDTEKVRHLPEGYTFNTLQCTSVDGEYTLIDCKYLSGEIYPEFIIKGQFDFEFDTIIVSLFGLSTWFENSRPYKLSNGSLHKDFGYDKFCHEITYLGLKYEIENHTPVR</sequence>
<name>A0A4Q0YU48_9GAMM</name>
<protein>
    <submittedName>
        <fullName evidence="1">Uncharacterized protein</fullName>
    </submittedName>
</protein>
<dbReference type="AlphaFoldDB" id="A0A4Q0YU48"/>
<dbReference type="Proteomes" id="UP000290287">
    <property type="component" value="Unassembled WGS sequence"/>
</dbReference>
<dbReference type="OrthoDB" id="7053275at2"/>
<keyword evidence="2" id="KW-1185">Reference proteome</keyword>
<accession>A0A4Q0YU48</accession>
<evidence type="ECO:0000313" key="1">
    <source>
        <dbReference type="EMBL" id="RXJ74796.1"/>
    </source>
</evidence>
<dbReference type="EMBL" id="PEIB01000001">
    <property type="protein sequence ID" value="RXJ74796.1"/>
    <property type="molecule type" value="Genomic_DNA"/>
</dbReference>
<dbReference type="RefSeq" id="WP_129120685.1">
    <property type="nucleotide sequence ID" value="NZ_PEIB01000001.1"/>
</dbReference>
<evidence type="ECO:0000313" key="2">
    <source>
        <dbReference type="Proteomes" id="UP000290287"/>
    </source>
</evidence>
<comment type="caution">
    <text evidence="1">The sequence shown here is derived from an EMBL/GenBank/DDBJ whole genome shotgun (WGS) entry which is preliminary data.</text>
</comment>
<gene>
    <name evidence="1" type="ORF">CS022_00810</name>
</gene>
<reference evidence="1 2" key="1">
    <citation type="submission" date="2017-10" db="EMBL/GenBank/DDBJ databases">
        <title>Nyctiphanis sp. nov., isolated from the stomach of the euphausiid Nyctiphanes simplex (Hansen, 1911) in the Gulf of California.</title>
        <authorList>
            <person name="Gomez-Gil B."/>
            <person name="Aguilar-Mendez M."/>
            <person name="Lopez-Cortes A."/>
            <person name="Gomez-Gutierrez J."/>
            <person name="Roque A."/>
            <person name="Lang E."/>
            <person name="Gonzalez-Castillo A."/>
        </authorList>
    </citation>
    <scope>NUCLEOTIDE SEQUENCE [LARGE SCALE GENOMIC DNA]</scope>
    <source>
        <strain evidence="1 2">CAIM 600</strain>
    </source>
</reference>